<keyword evidence="7" id="KW-1133">Transmembrane helix</keyword>
<keyword evidence="2 5" id="KW-0479">Metal-binding</keyword>
<dbReference type="SUPFAM" id="SSF48264">
    <property type="entry name" value="Cytochrome P450"/>
    <property type="match status" value="1"/>
</dbReference>
<keyword evidence="5 6" id="KW-0349">Heme</keyword>
<keyword evidence="4 5" id="KW-0408">Iron</keyword>
<name>A0ABD1ZAY3_9MARC</name>
<feature type="binding site" description="axial binding residue" evidence="5">
    <location>
        <position position="456"/>
    </location>
    <ligand>
        <name>heme</name>
        <dbReference type="ChEBI" id="CHEBI:30413"/>
    </ligand>
    <ligandPart>
        <name>Fe</name>
        <dbReference type="ChEBI" id="CHEBI:18248"/>
    </ligandPart>
</feature>
<dbReference type="InterPro" id="IPR017972">
    <property type="entry name" value="Cyt_P450_CS"/>
</dbReference>
<dbReference type="InterPro" id="IPR001128">
    <property type="entry name" value="Cyt_P450"/>
</dbReference>
<keyword evidence="6" id="KW-0503">Monooxygenase</keyword>
<comment type="cofactor">
    <cofactor evidence="5">
        <name>heme</name>
        <dbReference type="ChEBI" id="CHEBI:30413"/>
    </cofactor>
</comment>
<evidence type="ECO:0000256" key="4">
    <source>
        <dbReference type="ARBA" id="ARBA00023004"/>
    </source>
</evidence>
<comment type="similarity">
    <text evidence="1 6">Belongs to the cytochrome P450 family.</text>
</comment>
<keyword evidence="7" id="KW-0472">Membrane</keyword>
<dbReference type="GO" id="GO:0004497">
    <property type="term" value="F:monooxygenase activity"/>
    <property type="evidence" value="ECO:0007669"/>
    <property type="project" value="UniProtKB-KW"/>
</dbReference>
<evidence type="ECO:0000256" key="6">
    <source>
        <dbReference type="RuleBase" id="RU000461"/>
    </source>
</evidence>
<feature type="transmembrane region" description="Helical" evidence="7">
    <location>
        <begin position="18"/>
        <end position="36"/>
    </location>
</feature>
<evidence type="ECO:0000256" key="3">
    <source>
        <dbReference type="ARBA" id="ARBA00023002"/>
    </source>
</evidence>
<dbReference type="InterPro" id="IPR002401">
    <property type="entry name" value="Cyt_P450_E_grp-I"/>
</dbReference>
<dbReference type="Pfam" id="PF00067">
    <property type="entry name" value="p450"/>
    <property type="match status" value="1"/>
</dbReference>
<organism evidence="8 9">
    <name type="scientific">Riccia fluitans</name>
    <dbReference type="NCBI Taxonomy" id="41844"/>
    <lineage>
        <taxon>Eukaryota</taxon>
        <taxon>Viridiplantae</taxon>
        <taxon>Streptophyta</taxon>
        <taxon>Embryophyta</taxon>
        <taxon>Marchantiophyta</taxon>
        <taxon>Marchantiopsida</taxon>
        <taxon>Marchantiidae</taxon>
        <taxon>Marchantiales</taxon>
        <taxon>Ricciaceae</taxon>
        <taxon>Riccia</taxon>
    </lineage>
</organism>
<dbReference type="Proteomes" id="UP001605036">
    <property type="component" value="Unassembled WGS sequence"/>
</dbReference>
<reference evidence="8 9" key="1">
    <citation type="submission" date="2024-09" db="EMBL/GenBank/DDBJ databases">
        <title>Chromosome-scale assembly of Riccia fluitans.</title>
        <authorList>
            <person name="Paukszto L."/>
            <person name="Sawicki J."/>
            <person name="Karawczyk K."/>
            <person name="Piernik-Szablinska J."/>
            <person name="Szczecinska M."/>
            <person name="Mazdziarz M."/>
        </authorList>
    </citation>
    <scope>NUCLEOTIDE SEQUENCE [LARGE SCALE GENOMIC DNA]</scope>
    <source>
        <strain evidence="8">Rf_01</strain>
        <tissue evidence="8">Aerial parts of the thallus</tissue>
    </source>
</reference>
<dbReference type="PANTHER" id="PTHR47944">
    <property type="entry name" value="CYTOCHROME P450 98A9"/>
    <property type="match status" value="1"/>
</dbReference>
<dbReference type="PROSITE" id="PS00086">
    <property type="entry name" value="CYTOCHROME_P450"/>
    <property type="match status" value="1"/>
</dbReference>
<evidence type="ECO:0000313" key="9">
    <source>
        <dbReference type="Proteomes" id="UP001605036"/>
    </source>
</evidence>
<keyword evidence="3 6" id="KW-0560">Oxidoreductase</keyword>
<evidence type="ECO:0000256" key="1">
    <source>
        <dbReference type="ARBA" id="ARBA00010617"/>
    </source>
</evidence>
<dbReference type="GO" id="GO:0046872">
    <property type="term" value="F:metal ion binding"/>
    <property type="evidence" value="ECO:0007669"/>
    <property type="project" value="UniProtKB-KW"/>
</dbReference>
<dbReference type="PRINTS" id="PR00463">
    <property type="entry name" value="EP450I"/>
</dbReference>
<comment type="caution">
    <text evidence="8">The sequence shown here is derived from an EMBL/GenBank/DDBJ whole genome shotgun (WGS) entry which is preliminary data.</text>
</comment>
<keyword evidence="9" id="KW-1185">Reference proteome</keyword>
<dbReference type="EMBL" id="JBHFFA010000002">
    <property type="protein sequence ID" value="KAL2643487.1"/>
    <property type="molecule type" value="Genomic_DNA"/>
</dbReference>
<dbReference type="AlphaFoldDB" id="A0ABD1ZAY3"/>
<accession>A0ABD1ZAY3</accession>
<dbReference type="InterPro" id="IPR036396">
    <property type="entry name" value="Cyt_P450_sf"/>
</dbReference>
<evidence type="ECO:0000256" key="7">
    <source>
        <dbReference type="SAM" id="Phobius"/>
    </source>
</evidence>
<keyword evidence="7" id="KW-0812">Transmembrane</keyword>
<dbReference type="CDD" id="cd20618">
    <property type="entry name" value="CYP71_clan"/>
    <property type="match status" value="1"/>
</dbReference>
<evidence type="ECO:0000256" key="2">
    <source>
        <dbReference type="ARBA" id="ARBA00022723"/>
    </source>
</evidence>
<protein>
    <recommendedName>
        <fullName evidence="10">Cytochrome P450</fullName>
    </recommendedName>
</protein>
<sequence>MNGKQVAMWDFISDFFGSYYNIGTGVVGLLVLVFIYRKLTGPKLPPGPFAWPVIGNIPLMGTQPHLSLQNLSKKYGPLMFMQLGSVPTIVVQSPEMAKEVLRTQDQIWASRPDTVTGEIFFYGRQDMLFAPAGPTFKLLRKTCINSLFTPKRIAQYQEVRKEMTIGFLQKLLQECRGGKPTTVDHKITEMNFNNVSKILYGKSYYGLKTKNPDGSLQAREFHEIPEEWARVAGGVIVGDYLPFLRPLDIGGSEAHLKRLRDEFNLFLTGVIEEHKKRAPVPGTEDFVDVLLALPADDEGNRLTETQIKAFLQDLTLGGIDSSAAAMLWMLIELMRHPEIKHKIQEELDTVVGKDRLVEESDLPRLPYLRATIKELLRLRTAVPLLAPHENIQATKIAGYDIPKGTRLIVNLFAIHNSPDVWPDPEKFDPERFLDPKNPVKPEEFKYIPFGAGRRMCPGYDYATLVVESTMAAVLHSCDLSLPEGMRPEDVDTGASFGVTLAANTPPSIVFTPRLPLKLYKEAGITL</sequence>
<evidence type="ECO:0000256" key="5">
    <source>
        <dbReference type="PIRSR" id="PIRSR602401-1"/>
    </source>
</evidence>
<proteinExistence type="inferred from homology"/>
<dbReference type="GO" id="GO:0044550">
    <property type="term" value="P:secondary metabolite biosynthetic process"/>
    <property type="evidence" value="ECO:0007669"/>
    <property type="project" value="UniProtKB-ARBA"/>
</dbReference>
<dbReference type="PRINTS" id="PR00385">
    <property type="entry name" value="P450"/>
</dbReference>
<evidence type="ECO:0008006" key="10">
    <source>
        <dbReference type="Google" id="ProtNLM"/>
    </source>
</evidence>
<dbReference type="Gene3D" id="1.10.630.10">
    <property type="entry name" value="Cytochrome P450"/>
    <property type="match status" value="1"/>
</dbReference>
<evidence type="ECO:0000313" key="8">
    <source>
        <dbReference type="EMBL" id="KAL2643487.1"/>
    </source>
</evidence>
<gene>
    <name evidence="8" type="ORF">R1flu_011074</name>
</gene>
<dbReference type="PANTHER" id="PTHR47944:SF4">
    <property type="entry name" value="OS09G0441700 PROTEIN"/>
    <property type="match status" value="1"/>
</dbReference>